<reference evidence="7 8" key="1">
    <citation type="journal article" date="2011" name="Proc. Natl. Acad. Sci. U.S.A.">
        <title>Evolutionary erosion of yeast sex chromosomes by mating-type switching accidents.</title>
        <authorList>
            <person name="Gordon J.L."/>
            <person name="Armisen D."/>
            <person name="Proux-Wera E."/>
            <person name="Oheigeartaigh S.S."/>
            <person name="Byrne K.P."/>
            <person name="Wolfe K.H."/>
        </authorList>
    </citation>
    <scope>NUCLEOTIDE SEQUENCE [LARGE SCALE GENOMIC DNA]</scope>
    <source>
        <strain evidence="8">ATCC 76901 / BCRC 22586 / CBS 4309 / NBRC 1992 / NRRL Y-12630</strain>
    </source>
</reference>
<evidence type="ECO:0000256" key="5">
    <source>
        <dbReference type="ARBA" id="ARBA00023136"/>
    </source>
</evidence>
<comment type="subunit">
    <text evidence="6">Component of the oligosaccharyltransferase (OST) complex.</text>
</comment>
<feature type="transmembrane region" description="Helical" evidence="6">
    <location>
        <begin position="28"/>
        <end position="48"/>
    </location>
</feature>
<dbReference type="eggNOG" id="ENOG502SD2H">
    <property type="taxonomic scope" value="Eukaryota"/>
</dbReference>
<evidence type="ECO:0000256" key="1">
    <source>
        <dbReference type="ARBA" id="ARBA00004141"/>
    </source>
</evidence>
<dbReference type="OMA" id="CATINIM"/>
<evidence type="ECO:0000313" key="7">
    <source>
        <dbReference type="EMBL" id="CCC70110.1"/>
    </source>
</evidence>
<keyword evidence="4 6" id="KW-1133">Transmembrane helix</keyword>
<comment type="function">
    <text evidence="6">Subunit of the oligosaccharyl transferase (OST) complex that catalyzes the initial transfer of a defined glycan (Glc(3)Man(9)GlcNAc(2) in eukaryotes) from the lipid carrier dolichol-pyrophosphate to an asparagine residue within an Asn-X-Ser/Thr consensus motif in nascent polypeptide chains, the first step in protein N-glycosylation. N-glycosylation occurs cotranslationally and the complex associates with the Sec61 complex at the channel-forming translocon complex that mediates protein translocation across the endoplasmic reticulum (ER). All subunits are required for a maximal enzyme activity.</text>
</comment>
<protein>
    <recommendedName>
        <fullName evidence="6">Dolichyl-diphosphooligosaccharide-protein glycosyltransferase subunit OST5</fullName>
    </recommendedName>
</protein>
<dbReference type="OrthoDB" id="4047914at2759"/>
<evidence type="ECO:0000313" key="8">
    <source>
        <dbReference type="Proteomes" id="UP000001640"/>
    </source>
</evidence>
<dbReference type="Pfam" id="PF05251">
    <property type="entry name" value="Ost5"/>
    <property type="match status" value="1"/>
</dbReference>
<comment type="similarity">
    <text evidence="2 6">Belongs to the OST5 family.</text>
</comment>
<evidence type="ECO:0000256" key="6">
    <source>
        <dbReference type="RuleBase" id="RU367008"/>
    </source>
</evidence>
<evidence type="ECO:0000256" key="3">
    <source>
        <dbReference type="ARBA" id="ARBA00022692"/>
    </source>
</evidence>
<dbReference type="GeneID" id="96903743"/>
<feature type="transmembrane region" description="Helical" evidence="6">
    <location>
        <begin position="60"/>
        <end position="78"/>
    </location>
</feature>
<name>G0VF45_NAUCA</name>
<dbReference type="RefSeq" id="XP_003676471.1">
    <property type="nucleotide sequence ID" value="XM_003676423.1"/>
</dbReference>
<evidence type="ECO:0000256" key="4">
    <source>
        <dbReference type="ARBA" id="ARBA00022989"/>
    </source>
</evidence>
<organism evidence="7 8">
    <name type="scientific">Naumovozyma castellii</name>
    <name type="common">Yeast</name>
    <name type="synonym">Saccharomyces castellii</name>
    <dbReference type="NCBI Taxonomy" id="27288"/>
    <lineage>
        <taxon>Eukaryota</taxon>
        <taxon>Fungi</taxon>
        <taxon>Dikarya</taxon>
        <taxon>Ascomycota</taxon>
        <taxon>Saccharomycotina</taxon>
        <taxon>Saccharomycetes</taxon>
        <taxon>Saccharomycetales</taxon>
        <taxon>Saccharomycetaceae</taxon>
        <taxon>Naumovozyma</taxon>
    </lineage>
</organism>
<dbReference type="STRING" id="1064592.G0VF45"/>
<dbReference type="AlphaFoldDB" id="G0VF45"/>
<dbReference type="EMBL" id="HE576756">
    <property type="protein sequence ID" value="CCC70110.1"/>
    <property type="molecule type" value="Genomic_DNA"/>
</dbReference>
<dbReference type="KEGG" id="ncs:NCAS_0E00400"/>
<dbReference type="FunCoup" id="G0VF45">
    <property type="interactions" value="134"/>
</dbReference>
<evidence type="ECO:0000256" key="2">
    <source>
        <dbReference type="ARBA" id="ARBA00009825"/>
    </source>
</evidence>
<accession>G0VF45</accession>
<dbReference type="HOGENOM" id="CLU_183917_0_0_1"/>
<dbReference type="Proteomes" id="UP000001640">
    <property type="component" value="Chromosome 5"/>
</dbReference>
<gene>
    <name evidence="7" type="primary">NCAS0E00400</name>
    <name evidence="7" type="ordered locus">NCAS_0E00400</name>
</gene>
<keyword evidence="5 6" id="KW-0472">Membrane</keyword>
<dbReference type="GO" id="GO:0006487">
    <property type="term" value="P:protein N-linked glycosylation"/>
    <property type="evidence" value="ECO:0007669"/>
    <property type="project" value="UniProtKB-UniRule"/>
</dbReference>
<dbReference type="InterPro" id="IPR007915">
    <property type="entry name" value="TMEM258/Ost5"/>
</dbReference>
<dbReference type="GO" id="GO:0005198">
    <property type="term" value="F:structural molecule activity"/>
    <property type="evidence" value="ECO:0007669"/>
    <property type="project" value="EnsemblFungi"/>
</dbReference>
<sequence length="86" mass="9397">MSYEQVFREYNTATAFTPTLPLEVQPRYAVLASIVALLCISGAFALASSKKNMVIKFLEYLILSVFGSLFFGIAAVLSSNSFGVYV</sequence>
<keyword evidence="3 6" id="KW-0812">Transmembrane</keyword>
<comment type="subcellular location">
    <subcellularLocation>
        <location evidence="1 6">Membrane</location>
        <topology evidence="1 6">Multi-pass membrane protein</topology>
    </subcellularLocation>
</comment>
<dbReference type="InParanoid" id="G0VF45"/>
<dbReference type="GO" id="GO:0008250">
    <property type="term" value="C:oligosaccharyltransferase complex"/>
    <property type="evidence" value="ECO:0007669"/>
    <property type="project" value="UniProtKB-UniRule"/>
</dbReference>
<reference key="2">
    <citation type="submission" date="2011-08" db="EMBL/GenBank/DDBJ databases">
        <title>Genome sequence of Naumovozyma castellii.</title>
        <authorList>
            <person name="Gordon J.L."/>
            <person name="Armisen D."/>
            <person name="Proux-Wera E."/>
            <person name="OhEigeartaigh S.S."/>
            <person name="Byrne K.P."/>
            <person name="Wolfe K.H."/>
        </authorList>
    </citation>
    <scope>NUCLEOTIDE SEQUENCE</scope>
    <source>
        <strain>Type strain:CBS 4309</strain>
    </source>
</reference>
<proteinExistence type="inferred from homology"/>
<keyword evidence="8" id="KW-1185">Reference proteome</keyword>